<dbReference type="Proteomes" id="UP000356253">
    <property type="component" value="Unassembled WGS sequence"/>
</dbReference>
<organism evidence="1 2">
    <name type="scientific">Mesonia oceanica</name>
    <dbReference type="NCBI Taxonomy" id="2687242"/>
    <lineage>
        <taxon>Bacteria</taxon>
        <taxon>Pseudomonadati</taxon>
        <taxon>Bacteroidota</taxon>
        <taxon>Flavobacteriia</taxon>
        <taxon>Flavobacteriales</taxon>
        <taxon>Flavobacteriaceae</taxon>
        <taxon>Mesonia</taxon>
    </lineage>
</organism>
<protein>
    <submittedName>
        <fullName evidence="1">Uncharacterized protein</fullName>
    </submittedName>
</protein>
<gene>
    <name evidence="1" type="ORF">FVB9532_01307</name>
</gene>
<proteinExistence type="predicted"/>
<evidence type="ECO:0000313" key="1">
    <source>
        <dbReference type="EMBL" id="VVV00043.1"/>
    </source>
</evidence>
<name>A0AC61Y793_9FLAO</name>
<reference evidence="1" key="1">
    <citation type="submission" date="2019-09" db="EMBL/GenBank/DDBJ databases">
        <authorList>
            <person name="Rodrigo-Torres L."/>
            <person name="Arahal R. D."/>
            <person name="Lucena T."/>
        </authorList>
    </citation>
    <scope>NUCLEOTIDE SEQUENCE</scope>
    <source>
        <strain evidence="1">ISS653</strain>
    </source>
</reference>
<comment type="caution">
    <text evidence="1">The sequence shown here is derived from an EMBL/GenBank/DDBJ whole genome shotgun (WGS) entry which is preliminary data.</text>
</comment>
<sequence length="387" mass="44917">MVRYFSLLFIVWSINVSAQDQDSIAVKQKQSAKKFKFQKQNLDAFQDQKVFEEVIIEEQILKEEQGNKGQSQLLESNQDFYIQEIDSQTLYQQKASPKSVIEDWRDRKDSISKDGKERTPRLKGPSDYDSRIELIQFSQSTPWQNDILTISQSVGMIVEIEKLDQISKDLYKLNISQKLGEKFNLCEGIAFYNQPSVGEGTAFIFDKKSMLTALHVFQRPLKYYAVIFDYKVISMYGVVDSFISKDDIYYPQEVTKKNEEMDAVVFSVDRNFNRPILEWEKSTAIHKEKNEIYSIGYPNGLPIKVALNASITENENYFYYYTSLDSFQGNSGSPVFNFYTNKVIGVLVSGEIDYRFNGSCYEIPSCAYPYCKGEKVMRMEEIVRNFQ</sequence>
<dbReference type="EMBL" id="CABVMM010000004">
    <property type="protein sequence ID" value="VVV00043.1"/>
    <property type="molecule type" value="Genomic_DNA"/>
</dbReference>
<keyword evidence="2" id="KW-1185">Reference proteome</keyword>
<evidence type="ECO:0000313" key="2">
    <source>
        <dbReference type="Proteomes" id="UP000356253"/>
    </source>
</evidence>
<accession>A0AC61Y793</accession>